<keyword evidence="1" id="KW-0812">Transmembrane</keyword>
<protein>
    <submittedName>
        <fullName evidence="2">Uncharacterized protein</fullName>
    </submittedName>
</protein>
<reference evidence="2" key="1">
    <citation type="journal article" date="2008" name="BMC Genomics">
        <title>Analysis of 4,664 high-quality sequence-finished poplar full-length cDNA clones and their utility for the discovery of genes responding to insect feeding.</title>
        <authorList>
            <person name="Ralph S.G."/>
            <person name="Chun H.J."/>
            <person name="Cooper D."/>
            <person name="Kirkpatrick R."/>
            <person name="Kolosova N."/>
            <person name="Gunter L."/>
            <person name="Tuskan G.A."/>
            <person name="Douglas C.J."/>
            <person name="Holt R.A."/>
            <person name="Jones S.J."/>
            <person name="Marra M.A."/>
            <person name="Bohlmann J."/>
        </authorList>
    </citation>
    <scope>NUCLEOTIDE SEQUENCE</scope>
    <source>
        <tissue evidence="2">Phloem and cambium</tissue>
    </source>
</reference>
<sequence length="60" mass="7039">MASSINYPKVTGFPTTQSQHFHLPCINIYDFLFSLSNLCLCTLLWYVKLIHCYHLLVYQV</sequence>
<proteinExistence type="evidence at transcript level"/>
<dbReference type="AlphaFoldDB" id="A9PDT5"/>
<evidence type="ECO:0000313" key="2">
    <source>
        <dbReference type="EMBL" id="ABK94538.1"/>
    </source>
</evidence>
<keyword evidence="1" id="KW-0472">Membrane</keyword>
<evidence type="ECO:0000256" key="1">
    <source>
        <dbReference type="SAM" id="Phobius"/>
    </source>
</evidence>
<name>A9PDT5_POPTR</name>
<organism evidence="2">
    <name type="scientific">Populus trichocarpa</name>
    <name type="common">Western balsam poplar</name>
    <name type="synonym">Populus balsamifera subsp. trichocarpa</name>
    <dbReference type="NCBI Taxonomy" id="3694"/>
    <lineage>
        <taxon>Eukaryota</taxon>
        <taxon>Viridiplantae</taxon>
        <taxon>Streptophyta</taxon>
        <taxon>Embryophyta</taxon>
        <taxon>Tracheophyta</taxon>
        <taxon>Spermatophyta</taxon>
        <taxon>Magnoliopsida</taxon>
        <taxon>eudicotyledons</taxon>
        <taxon>Gunneridae</taxon>
        <taxon>Pentapetalae</taxon>
        <taxon>rosids</taxon>
        <taxon>fabids</taxon>
        <taxon>Malpighiales</taxon>
        <taxon>Salicaceae</taxon>
        <taxon>Saliceae</taxon>
        <taxon>Populus</taxon>
    </lineage>
</organism>
<feature type="transmembrane region" description="Helical" evidence="1">
    <location>
        <begin position="28"/>
        <end position="47"/>
    </location>
</feature>
<keyword evidence="1" id="KW-1133">Transmembrane helix</keyword>
<dbReference type="EMBL" id="EF146466">
    <property type="protein sequence ID" value="ABK94538.1"/>
    <property type="molecule type" value="mRNA"/>
</dbReference>
<accession>A9PDT5</accession>